<proteinExistence type="predicted"/>
<protein>
    <recommendedName>
        <fullName evidence="4">Transposase</fullName>
    </recommendedName>
</protein>
<dbReference type="EMBL" id="JBBPBK010000006">
    <property type="protein sequence ID" value="KAK9282807.1"/>
    <property type="molecule type" value="Genomic_DNA"/>
</dbReference>
<dbReference type="AlphaFoldDB" id="A0AAP0RQF1"/>
<feature type="region of interest" description="Disordered" evidence="1">
    <location>
        <begin position="74"/>
        <end position="111"/>
    </location>
</feature>
<evidence type="ECO:0000313" key="2">
    <source>
        <dbReference type="EMBL" id="KAK9282807.1"/>
    </source>
</evidence>
<dbReference type="InterPro" id="IPR004252">
    <property type="entry name" value="Probable_transposase_24"/>
</dbReference>
<dbReference type="Proteomes" id="UP001415857">
    <property type="component" value="Unassembled WGS sequence"/>
</dbReference>
<dbReference type="PANTHER" id="PTHR33144">
    <property type="entry name" value="OS10G0409366 PROTEIN-RELATED"/>
    <property type="match status" value="1"/>
</dbReference>
<organism evidence="2 3">
    <name type="scientific">Liquidambar formosana</name>
    <name type="common">Formosan gum</name>
    <dbReference type="NCBI Taxonomy" id="63359"/>
    <lineage>
        <taxon>Eukaryota</taxon>
        <taxon>Viridiplantae</taxon>
        <taxon>Streptophyta</taxon>
        <taxon>Embryophyta</taxon>
        <taxon>Tracheophyta</taxon>
        <taxon>Spermatophyta</taxon>
        <taxon>Magnoliopsida</taxon>
        <taxon>eudicotyledons</taxon>
        <taxon>Gunneridae</taxon>
        <taxon>Pentapetalae</taxon>
        <taxon>Saxifragales</taxon>
        <taxon>Altingiaceae</taxon>
        <taxon>Liquidambar</taxon>
    </lineage>
</organism>
<feature type="compositionally biased region" description="Low complexity" evidence="1">
    <location>
        <begin position="42"/>
        <end position="56"/>
    </location>
</feature>
<feature type="region of interest" description="Disordered" evidence="1">
    <location>
        <begin position="39"/>
        <end position="59"/>
    </location>
</feature>
<dbReference type="Pfam" id="PF03004">
    <property type="entry name" value="Transposase_24"/>
    <property type="match status" value="1"/>
</dbReference>
<comment type="caution">
    <text evidence="2">The sequence shown here is derived from an EMBL/GenBank/DDBJ whole genome shotgun (WGS) entry which is preliminary data.</text>
</comment>
<name>A0AAP0RQF1_LIQFO</name>
<reference evidence="2 3" key="1">
    <citation type="journal article" date="2024" name="Plant J.">
        <title>Genome sequences and population genomics reveal climatic adaptation and genomic divergence between two closely related sweetgum species.</title>
        <authorList>
            <person name="Xu W.Q."/>
            <person name="Ren C.Q."/>
            <person name="Zhang X.Y."/>
            <person name="Comes H.P."/>
            <person name="Liu X.H."/>
            <person name="Li Y.G."/>
            <person name="Kettle C.J."/>
            <person name="Jalonen R."/>
            <person name="Gaisberger H."/>
            <person name="Ma Y.Z."/>
            <person name="Qiu Y.X."/>
        </authorList>
    </citation>
    <scope>NUCLEOTIDE SEQUENCE [LARGE SCALE GENOMIC DNA]</scope>
    <source>
        <strain evidence="2">Hangzhou</strain>
    </source>
</reference>
<evidence type="ECO:0000256" key="1">
    <source>
        <dbReference type="SAM" id="MobiDB-lite"/>
    </source>
</evidence>
<evidence type="ECO:0008006" key="4">
    <source>
        <dbReference type="Google" id="ProtNLM"/>
    </source>
</evidence>
<keyword evidence="3" id="KW-1185">Reference proteome</keyword>
<evidence type="ECO:0000313" key="3">
    <source>
        <dbReference type="Proteomes" id="UP001415857"/>
    </source>
</evidence>
<gene>
    <name evidence="2" type="ORF">L1049_011029</name>
</gene>
<accession>A0AAP0RQF1</accession>
<dbReference type="PANTHER" id="PTHR33144:SF25">
    <property type="entry name" value="DUF4216 DOMAIN-CONTAINING PROTEIN"/>
    <property type="match status" value="1"/>
</dbReference>
<sequence length="284" mass="32783">MLRRNNPNMPLQDVKRMHKDQFPDWFEYIFAMTRRPLKARSPHVPSSSTHDTSPPSATLQAHLEAHPQANTHELPPQLATHEGPPPQPGGHAEASTSGVQNKRGPYRGIKLQRKKGRVQIRLNSLNQPIGDDASPLANHIGRLARMGTIAPIDYIDWRHIPKKITDRMLEIVLEKFDIPPRGHNWVMYKFNKSWKEWKCELKSKWYTTERTIIEQYANRPATGIVPIQWIKLVDHWRSEKTVDKTKKNVKNRGKLKMHHTSGSRSFACAFEKQVIITTLSCYNT</sequence>